<proteinExistence type="inferred from homology"/>
<keyword evidence="2 4" id="KW-0067">ATP-binding</keyword>
<dbReference type="InterPro" id="IPR019821">
    <property type="entry name" value="Kinesin_motor_CS"/>
</dbReference>
<dbReference type="PANTHER" id="PTHR47969:SF29">
    <property type="entry name" value="KINESIN-LIKE PROTEIN"/>
    <property type="match status" value="1"/>
</dbReference>
<dbReference type="GO" id="GO:0005524">
    <property type="term" value="F:ATP binding"/>
    <property type="evidence" value="ECO:0007669"/>
    <property type="project" value="UniProtKB-KW"/>
</dbReference>
<dbReference type="STRING" id="1858805.M5FNU7"/>
<gene>
    <name evidence="6" type="ORF">DACRYDRAFT_84298</name>
</gene>
<dbReference type="GO" id="GO:0051231">
    <property type="term" value="P:spindle elongation"/>
    <property type="evidence" value="ECO:0007669"/>
    <property type="project" value="TreeGrafter"/>
</dbReference>
<dbReference type="GO" id="GO:0007018">
    <property type="term" value="P:microtubule-based movement"/>
    <property type="evidence" value="ECO:0007669"/>
    <property type="project" value="InterPro"/>
</dbReference>
<dbReference type="RefSeq" id="XP_040624843.1">
    <property type="nucleotide sequence ID" value="XM_040776673.1"/>
</dbReference>
<evidence type="ECO:0000256" key="4">
    <source>
        <dbReference type="RuleBase" id="RU000394"/>
    </source>
</evidence>
<organism evidence="6 7">
    <name type="scientific">Dacryopinax primogenitus (strain DJM 731)</name>
    <name type="common">Brown rot fungus</name>
    <dbReference type="NCBI Taxonomy" id="1858805"/>
    <lineage>
        <taxon>Eukaryota</taxon>
        <taxon>Fungi</taxon>
        <taxon>Dikarya</taxon>
        <taxon>Basidiomycota</taxon>
        <taxon>Agaricomycotina</taxon>
        <taxon>Dacrymycetes</taxon>
        <taxon>Dacrymycetales</taxon>
        <taxon>Dacrymycetaceae</taxon>
        <taxon>Dacryopinax</taxon>
    </lineage>
</organism>
<feature type="domain" description="Kinesin motor" evidence="5">
    <location>
        <begin position="1"/>
        <end position="251"/>
    </location>
</feature>
<dbReference type="GO" id="GO:0005875">
    <property type="term" value="C:microtubule associated complex"/>
    <property type="evidence" value="ECO:0007669"/>
    <property type="project" value="TreeGrafter"/>
</dbReference>
<sequence length="251" mass="27166">MTNVKGQQGDIPLKMAGKSVFRDQDARESLGSGLDSEGSSDGAIKVDRNYTYSIFVSYAEVYNEKVFDLLDPNTTSGTIKRKPLALKSDPCGGGKYIHGLREVRVRTVTEAHTAFSTGLTARQVSGTKINHRSSRSHAIFSVRVVRVHKGRPADPDSIFNSRLSIVDLAGSERSKATLATGDRLKESGSINKSLMVLGQCMEVLRSNQRKLALAGSHGGGPVKLGVVPFRHSKLTELFQDFFVGEGKAVSI</sequence>
<dbReference type="InterPro" id="IPR027640">
    <property type="entry name" value="Kinesin-like_fam"/>
</dbReference>
<comment type="similarity">
    <text evidence="3 4">Belongs to the TRAFAC class myosin-kinesin ATPase superfamily. Kinesin family.</text>
</comment>
<dbReference type="EMBL" id="JH795875">
    <property type="protein sequence ID" value="EJT97945.1"/>
    <property type="molecule type" value="Genomic_DNA"/>
</dbReference>
<evidence type="ECO:0000256" key="2">
    <source>
        <dbReference type="ARBA" id="ARBA00022840"/>
    </source>
</evidence>
<dbReference type="OrthoDB" id="123929at2759"/>
<dbReference type="GO" id="GO:0016787">
    <property type="term" value="F:hydrolase activity"/>
    <property type="evidence" value="ECO:0007669"/>
    <property type="project" value="UniProtKB-KW"/>
</dbReference>
<dbReference type="PROSITE" id="PS00411">
    <property type="entry name" value="KINESIN_MOTOR_1"/>
    <property type="match status" value="1"/>
</dbReference>
<keyword evidence="1 4" id="KW-0547">Nucleotide-binding</keyword>
<evidence type="ECO:0000256" key="1">
    <source>
        <dbReference type="ARBA" id="ARBA00022741"/>
    </source>
</evidence>
<protein>
    <recommendedName>
        <fullName evidence="4">Kinesin-like protein</fullName>
    </recommendedName>
</protein>
<accession>M5FNU7</accession>
<dbReference type="InterPro" id="IPR036961">
    <property type="entry name" value="Kinesin_motor_dom_sf"/>
</dbReference>
<dbReference type="PROSITE" id="PS50067">
    <property type="entry name" value="KINESIN_MOTOR_2"/>
    <property type="match status" value="1"/>
</dbReference>
<evidence type="ECO:0000259" key="5">
    <source>
        <dbReference type="PROSITE" id="PS50067"/>
    </source>
</evidence>
<evidence type="ECO:0000313" key="7">
    <source>
        <dbReference type="Proteomes" id="UP000030653"/>
    </source>
</evidence>
<dbReference type="GO" id="GO:0005874">
    <property type="term" value="C:microtubule"/>
    <property type="evidence" value="ECO:0007669"/>
    <property type="project" value="UniProtKB-KW"/>
</dbReference>
<dbReference type="GO" id="GO:0007052">
    <property type="term" value="P:mitotic spindle organization"/>
    <property type="evidence" value="ECO:0007669"/>
    <property type="project" value="TreeGrafter"/>
</dbReference>
<keyword evidence="4" id="KW-0505">Motor protein</keyword>
<comment type="caution">
    <text evidence="3">Lacks conserved residue(s) required for the propagation of feature annotation.</text>
</comment>
<dbReference type="AlphaFoldDB" id="M5FNU7"/>
<keyword evidence="4" id="KW-0493">Microtubule</keyword>
<dbReference type="PRINTS" id="PR00380">
    <property type="entry name" value="KINESINHEAVY"/>
</dbReference>
<evidence type="ECO:0000313" key="6">
    <source>
        <dbReference type="EMBL" id="EJT97945.1"/>
    </source>
</evidence>
<name>M5FNU7_DACPD</name>
<dbReference type="GeneID" id="63691735"/>
<dbReference type="InterPro" id="IPR027417">
    <property type="entry name" value="P-loop_NTPase"/>
</dbReference>
<dbReference type="Pfam" id="PF00225">
    <property type="entry name" value="Kinesin"/>
    <property type="match status" value="1"/>
</dbReference>
<dbReference type="PANTHER" id="PTHR47969">
    <property type="entry name" value="CHROMOSOME-ASSOCIATED KINESIN KIF4A-RELATED"/>
    <property type="match status" value="1"/>
</dbReference>
<dbReference type="SUPFAM" id="SSF52540">
    <property type="entry name" value="P-loop containing nucleoside triphosphate hydrolases"/>
    <property type="match status" value="1"/>
</dbReference>
<reference evidence="6 7" key="1">
    <citation type="journal article" date="2012" name="Science">
        <title>The Paleozoic origin of enzymatic lignin decomposition reconstructed from 31 fungal genomes.</title>
        <authorList>
            <person name="Floudas D."/>
            <person name="Binder M."/>
            <person name="Riley R."/>
            <person name="Barry K."/>
            <person name="Blanchette R.A."/>
            <person name="Henrissat B."/>
            <person name="Martinez A.T."/>
            <person name="Otillar R."/>
            <person name="Spatafora J.W."/>
            <person name="Yadav J.S."/>
            <person name="Aerts A."/>
            <person name="Benoit I."/>
            <person name="Boyd A."/>
            <person name="Carlson A."/>
            <person name="Copeland A."/>
            <person name="Coutinho P.M."/>
            <person name="de Vries R.P."/>
            <person name="Ferreira P."/>
            <person name="Findley K."/>
            <person name="Foster B."/>
            <person name="Gaskell J."/>
            <person name="Glotzer D."/>
            <person name="Gorecki P."/>
            <person name="Heitman J."/>
            <person name="Hesse C."/>
            <person name="Hori C."/>
            <person name="Igarashi K."/>
            <person name="Jurgens J.A."/>
            <person name="Kallen N."/>
            <person name="Kersten P."/>
            <person name="Kohler A."/>
            <person name="Kuees U."/>
            <person name="Kumar T.K.A."/>
            <person name="Kuo A."/>
            <person name="LaButti K."/>
            <person name="Larrondo L.F."/>
            <person name="Lindquist E."/>
            <person name="Ling A."/>
            <person name="Lombard V."/>
            <person name="Lucas S."/>
            <person name="Lundell T."/>
            <person name="Martin R."/>
            <person name="McLaughlin D.J."/>
            <person name="Morgenstern I."/>
            <person name="Morin E."/>
            <person name="Murat C."/>
            <person name="Nagy L.G."/>
            <person name="Nolan M."/>
            <person name="Ohm R.A."/>
            <person name="Patyshakuliyeva A."/>
            <person name="Rokas A."/>
            <person name="Ruiz-Duenas F.J."/>
            <person name="Sabat G."/>
            <person name="Salamov A."/>
            <person name="Samejima M."/>
            <person name="Schmutz J."/>
            <person name="Slot J.C."/>
            <person name="St John F."/>
            <person name="Stenlid J."/>
            <person name="Sun H."/>
            <person name="Sun S."/>
            <person name="Syed K."/>
            <person name="Tsang A."/>
            <person name="Wiebenga A."/>
            <person name="Young D."/>
            <person name="Pisabarro A."/>
            <person name="Eastwood D.C."/>
            <person name="Martin F."/>
            <person name="Cullen D."/>
            <person name="Grigoriev I.V."/>
            <person name="Hibbett D.S."/>
        </authorList>
    </citation>
    <scope>NUCLEOTIDE SEQUENCE [LARGE SCALE GENOMIC DNA]</scope>
    <source>
        <strain evidence="6 7">DJM-731 SS1</strain>
    </source>
</reference>
<dbReference type="Gene3D" id="3.40.850.10">
    <property type="entry name" value="Kinesin motor domain"/>
    <property type="match status" value="1"/>
</dbReference>
<dbReference type="GO" id="GO:0008017">
    <property type="term" value="F:microtubule binding"/>
    <property type="evidence" value="ECO:0007669"/>
    <property type="project" value="InterPro"/>
</dbReference>
<dbReference type="SMART" id="SM00129">
    <property type="entry name" value="KISc"/>
    <property type="match status" value="1"/>
</dbReference>
<dbReference type="HOGENOM" id="CLU_001485_2_0_1"/>
<dbReference type="Proteomes" id="UP000030653">
    <property type="component" value="Unassembled WGS sequence"/>
</dbReference>
<keyword evidence="7" id="KW-1185">Reference proteome</keyword>
<keyword evidence="6" id="KW-0378">Hydrolase</keyword>
<dbReference type="InterPro" id="IPR001752">
    <property type="entry name" value="Kinesin_motor_dom"/>
</dbReference>
<dbReference type="GO" id="GO:0003777">
    <property type="term" value="F:microtubule motor activity"/>
    <property type="evidence" value="ECO:0007669"/>
    <property type="project" value="InterPro"/>
</dbReference>
<evidence type="ECO:0000256" key="3">
    <source>
        <dbReference type="PROSITE-ProRule" id="PRU00283"/>
    </source>
</evidence>